<dbReference type="GO" id="GO:0043565">
    <property type="term" value="F:sequence-specific DNA binding"/>
    <property type="evidence" value="ECO:0007669"/>
    <property type="project" value="TreeGrafter"/>
</dbReference>
<keyword evidence="2" id="KW-0805">Transcription regulation</keyword>
<proteinExistence type="predicted"/>
<feature type="compositionally biased region" description="Basic residues" evidence="6">
    <location>
        <begin position="44"/>
        <end position="63"/>
    </location>
</feature>
<evidence type="ECO:0000256" key="5">
    <source>
        <dbReference type="ARBA" id="ARBA00023242"/>
    </source>
</evidence>
<name>A0A9Q1QET6_9CARY</name>
<evidence type="ECO:0000256" key="1">
    <source>
        <dbReference type="ARBA" id="ARBA00004123"/>
    </source>
</evidence>
<dbReference type="GO" id="GO:0005634">
    <property type="term" value="C:nucleus"/>
    <property type="evidence" value="ECO:0007669"/>
    <property type="project" value="UniProtKB-SubCell"/>
</dbReference>
<dbReference type="PROSITE" id="PS51369">
    <property type="entry name" value="TCP"/>
    <property type="match status" value="1"/>
</dbReference>
<protein>
    <recommendedName>
        <fullName evidence="7">TCP domain-containing protein</fullName>
    </recommendedName>
</protein>
<dbReference type="Proteomes" id="UP001153076">
    <property type="component" value="Unassembled WGS sequence"/>
</dbReference>
<feature type="domain" description="TCP" evidence="7">
    <location>
        <begin position="51"/>
        <end position="105"/>
    </location>
</feature>
<evidence type="ECO:0000313" key="8">
    <source>
        <dbReference type="EMBL" id="KAJ8439124.1"/>
    </source>
</evidence>
<keyword evidence="4" id="KW-0804">Transcription</keyword>
<keyword evidence="5" id="KW-0539">Nucleus</keyword>
<sequence>MPTFLNANHHQPPYQLNPNSKIKDPQNLVQTQIDLDGNSAKNKIPPKRKSSKDRHKKVDGRGRRIRMPAICAARVFQLTRELGHKSDGETIQWLLQKSEQAIIAATGSGTIPASFVSASGSSVSEQGSSVSTGVCGYNHSGWSLINGNLGRTHLPPGSWALGSGSVHDPGFSSSRSGREDFDSGPKLGLQSMELSNLNVGLVNLGANVGRSVGQEERESLGLGLSQEVRIGLLNYGAINQLYEQIRQNRVGVDFNNGQHQQVLDEGAVMIYCRTASDNVDHCVLNPGK</sequence>
<evidence type="ECO:0000256" key="3">
    <source>
        <dbReference type="ARBA" id="ARBA00023125"/>
    </source>
</evidence>
<evidence type="ECO:0000256" key="2">
    <source>
        <dbReference type="ARBA" id="ARBA00023015"/>
    </source>
</evidence>
<organism evidence="8 9">
    <name type="scientific">Carnegiea gigantea</name>
    <dbReference type="NCBI Taxonomy" id="171969"/>
    <lineage>
        <taxon>Eukaryota</taxon>
        <taxon>Viridiplantae</taxon>
        <taxon>Streptophyta</taxon>
        <taxon>Embryophyta</taxon>
        <taxon>Tracheophyta</taxon>
        <taxon>Spermatophyta</taxon>
        <taxon>Magnoliopsida</taxon>
        <taxon>eudicotyledons</taxon>
        <taxon>Gunneridae</taxon>
        <taxon>Pentapetalae</taxon>
        <taxon>Caryophyllales</taxon>
        <taxon>Cactineae</taxon>
        <taxon>Cactaceae</taxon>
        <taxon>Cactoideae</taxon>
        <taxon>Echinocereeae</taxon>
        <taxon>Carnegiea</taxon>
    </lineage>
</organism>
<dbReference type="GO" id="GO:0003700">
    <property type="term" value="F:DNA-binding transcription factor activity"/>
    <property type="evidence" value="ECO:0007669"/>
    <property type="project" value="InterPro"/>
</dbReference>
<dbReference type="Pfam" id="PF03634">
    <property type="entry name" value="TCP"/>
    <property type="match status" value="1"/>
</dbReference>
<accession>A0A9Q1QET6</accession>
<dbReference type="EMBL" id="JAKOGI010000229">
    <property type="protein sequence ID" value="KAJ8439124.1"/>
    <property type="molecule type" value="Genomic_DNA"/>
</dbReference>
<comment type="subcellular location">
    <subcellularLocation>
        <location evidence="1">Nucleus</location>
    </subcellularLocation>
</comment>
<evidence type="ECO:0000256" key="4">
    <source>
        <dbReference type="ARBA" id="ARBA00023163"/>
    </source>
</evidence>
<keyword evidence="9" id="KW-1185">Reference proteome</keyword>
<dbReference type="PANTHER" id="PTHR31072:SF218">
    <property type="entry name" value="TRANSCRIPTION FACTOR TCP11-RELATED"/>
    <property type="match status" value="1"/>
</dbReference>
<evidence type="ECO:0000313" key="9">
    <source>
        <dbReference type="Proteomes" id="UP001153076"/>
    </source>
</evidence>
<evidence type="ECO:0000256" key="6">
    <source>
        <dbReference type="SAM" id="MobiDB-lite"/>
    </source>
</evidence>
<reference evidence="8" key="1">
    <citation type="submission" date="2022-04" db="EMBL/GenBank/DDBJ databases">
        <title>Carnegiea gigantea Genome sequencing and assembly v2.</title>
        <authorList>
            <person name="Copetti D."/>
            <person name="Sanderson M.J."/>
            <person name="Burquez A."/>
            <person name="Wojciechowski M.F."/>
        </authorList>
    </citation>
    <scope>NUCLEOTIDE SEQUENCE</scope>
    <source>
        <strain evidence="8">SGP5-SGP5p</strain>
        <tissue evidence="8">Aerial part</tissue>
    </source>
</reference>
<dbReference type="InterPro" id="IPR017887">
    <property type="entry name" value="TF_TCP_subgr"/>
</dbReference>
<dbReference type="AlphaFoldDB" id="A0A9Q1QET6"/>
<dbReference type="OrthoDB" id="1911901at2759"/>
<dbReference type="InterPro" id="IPR005333">
    <property type="entry name" value="Transcription_factor_TCP"/>
</dbReference>
<gene>
    <name evidence="8" type="ORF">Cgig2_027050</name>
</gene>
<dbReference type="PANTHER" id="PTHR31072">
    <property type="entry name" value="TRANSCRIPTION FACTOR TCP4-RELATED"/>
    <property type="match status" value="1"/>
</dbReference>
<feature type="compositionally biased region" description="Polar residues" evidence="6">
    <location>
        <begin position="1"/>
        <end position="20"/>
    </location>
</feature>
<keyword evidence="3" id="KW-0238">DNA-binding</keyword>
<evidence type="ECO:0000259" key="7">
    <source>
        <dbReference type="PROSITE" id="PS51369"/>
    </source>
</evidence>
<feature type="region of interest" description="Disordered" evidence="6">
    <location>
        <begin position="1"/>
        <end position="63"/>
    </location>
</feature>
<comment type="caution">
    <text evidence="8">The sequence shown here is derived from an EMBL/GenBank/DDBJ whole genome shotgun (WGS) entry which is preliminary data.</text>
</comment>